<evidence type="ECO:0000259" key="7">
    <source>
        <dbReference type="PROSITE" id="PS50863"/>
    </source>
</evidence>
<keyword evidence="9" id="KW-1185">Reference proteome</keyword>
<dbReference type="PANTHER" id="PTHR31391:SF157">
    <property type="entry name" value="B3 DOMAIN-CONTAINING PROTEIN REM16"/>
    <property type="match status" value="1"/>
</dbReference>
<comment type="caution">
    <text evidence="8">The sequence shown here is derived from an EMBL/GenBank/DDBJ whole genome shotgun (WGS) entry which is preliminary data.</text>
</comment>
<dbReference type="GO" id="GO:0003677">
    <property type="term" value="F:DNA binding"/>
    <property type="evidence" value="ECO:0007669"/>
    <property type="project" value="UniProtKB-KW"/>
</dbReference>
<evidence type="ECO:0000256" key="5">
    <source>
        <dbReference type="ARBA" id="ARBA00023242"/>
    </source>
</evidence>
<evidence type="ECO:0000256" key="4">
    <source>
        <dbReference type="ARBA" id="ARBA00023163"/>
    </source>
</evidence>
<dbReference type="InterPro" id="IPR003340">
    <property type="entry name" value="B3_DNA-bd"/>
</dbReference>
<dbReference type="PANTHER" id="PTHR31391">
    <property type="entry name" value="B3 DOMAIN-CONTAINING PROTEIN OS11G0197600-RELATED"/>
    <property type="match status" value="1"/>
</dbReference>
<reference evidence="8 9" key="1">
    <citation type="submission" date="2024-01" db="EMBL/GenBank/DDBJ databases">
        <title>The complete chloroplast genome sequence of Lithospermum erythrorhizon: insights into the phylogenetic relationship among Boraginaceae species and the maternal lineages of purple gromwells.</title>
        <authorList>
            <person name="Okada T."/>
            <person name="Watanabe K."/>
        </authorList>
    </citation>
    <scope>NUCLEOTIDE SEQUENCE [LARGE SCALE GENOMIC DNA]</scope>
</reference>
<dbReference type="GO" id="GO:0005634">
    <property type="term" value="C:nucleus"/>
    <property type="evidence" value="ECO:0007669"/>
    <property type="project" value="UniProtKB-SubCell"/>
</dbReference>
<proteinExistence type="predicted"/>
<dbReference type="Gene3D" id="2.40.330.10">
    <property type="entry name" value="DNA-binding pseudobarrel domain"/>
    <property type="match status" value="2"/>
</dbReference>
<protein>
    <recommendedName>
        <fullName evidence="7">TF-B3 domain-containing protein</fullName>
    </recommendedName>
</protein>
<dbReference type="SUPFAM" id="SSF101936">
    <property type="entry name" value="DNA-binding pseudobarrel domain"/>
    <property type="match status" value="2"/>
</dbReference>
<keyword evidence="2" id="KW-0805">Transcription regulation</keyword>
<organism evidence="8 9">
    <name type="scientific">Lithospermum erythrorhizon</name>
    <name type="common">Purple gromwell</name>
    <name type="synonym">Lithospermum officinale var. erythrorhizon</name>
    <dbReference type="NCBI Taxonomy" id="34254"/>
    <lineage>
        <taxon>Eukaryota</taxon>
        <taxon>Viridiplantae</taxon>
        <taxon>Streptophyta</taxon>
        <taxon>Embryophyta</taxon>
        <taxon>Tracheophyta</taxon>
        <taxon>Spermatophyta</taxon>
        <taxon>Magnoliopsida</taxon>
        <taxon>eudicotyledons</taxon>
        <taxon>Gunneridae</taxon>
        <taxon>Pentapetalae</taxon>
        <taxon>asterids</taxon>
        <taxon>lamiids</taxon>
        <taxon>Boraginales</taxon>
        <taxon>Boraginaceae</taxon>
        <taxon>Boraginoideae</taxon>
        <taxon>Lithospermeae</taxon>
        <taxon>Lithospermum</taxon>
    </lineage>
</organism>
<gene>
    <name evidence="8" type="ORF">LIER_33871</name>
</gene>
<evidence type="ECO:0000256" key="2">
    <source>
        <dbReference type="ARBA" id="ARBA00023015"/>
    </source>
</evidence>
<dbReference type="SMART" id="SM01019">
    <property type="entry name" value="B3"/>
    <property type="match status" value="2"/>
</dbReference>
<dbReference type="PROSITE" id="PS50863">
    <property type="entry name" value="B3"/>
    <property type="match status" value="2"/>
</dbReference>
<evidence type="ECO:0000313" key="8">
    <source>
        <dbReference type="EMBL" id="GAA0186583.1"/>
    </source>
</evidence>
<comment type="subcellular location">
    <subcellularLocation>
        <location evidence="1">Nucleus</location>
    </subcellularLocation>
</comment>
<accession>A0AAV3RXW6</accession>
<dbReference type="InterPro" id="IPR015300">
    <property type="entry name" value="DNA-bd_pseudobarrel_sf"/>
</dbReference>
<dbReference type="InterPro" id="IPR044837">
    <property type="entry name" value="REM16-like"/>
</dbReference>
<evidence type="ECO:0000256" key="6">
    <source>
        <dbReference type="SAM" id="MobiDB-lite"/>
    </source>
</evidence>
<feature type="domain" description="TF-B3" evidence="7">
    <location>
        <begin position="254"/>
        <end position="350"/>
    </location>
</feature>
<dbReference type="Pfam" id="PF02362">
    <property type="entry name" value="B3"/>
    <property type="match status" value="2"/>
</dbReference>
<evidence type="ECO:0000256" key="1">
    <source>
        <dbReference type="ARBA" id="ARBA00004123"/>
    </source>
</evidence>
<name>A0AAV3RXW6_LITER</name>
<dbReference type="EMBL" id="BAABME010013844">
    <property type="protein sequence ID" value="GAA0186583.1"/>
    <property type="molecule type" value="Genomic_DNA"/>
</dbReference>
<keyword evidence="3" id="KW-0238">DNA-binding</keyword>
<sequence length="376" mass="43539">MGGNCRDCIKMEEEIYWKYFQTVQFSQTLSGHFEHQLEVPKKFANHLREKLGEKVSLKGPSGSIWEVGLVTERCSLYFKLGWKKFIEDNYLEENDMLIFKYNGNSKFDVSLFDGKSSCEKESSYFVRKCTHPDMERDWRRGDYETPEKIPNKVFHGCQSPQNEDVGKIEESFHVESASEDDNVTEWTPSNKVDEEAPSSARRCATKGRRIYKRKRSAGIRPPPLEFVSNRRSVTEEEKVYTERRANAEASDESLVIVMKDYNVYWHLYLTLPAWWSNDHLPRAHVVVKLQVEGKVWPVKYFKKSTGGSFYSGWKNFVLDNSLEEGDACLFNLVSAESSSVVMDVKIFRVVQEVVPPTPLRPPSSSRRGCGSRRKLY</sequence>
<dbReference type="Proteomes" id="UP001454036">
    <property type="component" value="Unassembled WGS sequence"/>
</dbReference>
<keyword evidence="5" id="KW-0539">Nucleus</keyword>
<feature type="region of interest" description="Disordered" evidence="6">
    <location>
        <begin position="179"/>
        <end position="198"/>
    </location>
</feature>
<keyword evidence="4" id="KW-0804">Transcription</keyword>
<evidence type="ECO:0000256" key="3">
    <source>
        <dbReference type="ARBA" id="ARBA00023125"/>
    </source>
</evidence>
<feature type="domain" description="TF-B3" evidence="7">
    <location>
        <begin position="22"/>
        <end position="115"/>
    </location>
</feature>
<evidence type="ECO:0000313" key="9">
    <source>
        <dbReference type="Proteomes" id="UP001454036"/>
    </source>
</evidence>
<dbReference type="AlphaFoldDB" id="A0AAV3RXW6"/>
<dbReference type="CDD" id="cd10017">
    <property type="entry name" value="B3_DNA"/>
    <property type="match status" value="2"/>
</dbReference>